<keyword evidence="2 5" id="KW-0812">Transmembrane</keyword>
<proteinExistence type="predicted"/>
<evidence type="ECO:0000313" key="7">
    <source>
        <dbReference type="Proteomes" id="UP000261620"/>
    </source>
</evidence>
<organism evidence="6 7">
    <name type="scientific">Mola mola</name>
    <name type="common">Ocean sunfish</name>
    <name type="synonym">Tetraodon mola</name>
    <dbReference type="NCBI Taxonomy" id="94237"/>
    <lineage>
        <taxon>Eukaryota</taxon>
        <taxon>Metazoa</taxon>
        <taxon>Chordata</taxon>
        <taxon>Craniata</taxon>
        <taxon>Vertebrata</taxon>
        <taxon>Euteleostomi</taxon>
        <taxon>Actinopterygii</taxon>
        <taxon>Neopterygii</taxon>
        <taxon>Teleostei</taxon>
        <taxon>Neoteleostei</taxon>
        <taxon>Acanthomorphata</taxon>
        <taxon>Eupercaria</taxon>
        <taxon>Tetraodontiformes</taxon>
        <taxon>Molidae</taxon>
        <taxon>Mola</taxon>
    </lineage>
</organism>
<evidence type="ECO:0000256" key="1">
    <source>
        <dbReference type="ARBA" id="ARBA00004141"/>
    </source>
</evidence>
<feature type="transmembrane region" description="Helical" evidence="5">
    <location>
        <begin position="162"/>
        <end position="183"/>
    </location>
</feature>
<keyword evidence="4 5" id="KW-0472">Membrane</keyword>
<feature type="transmembrane region" description="Helical" evidence="5">
    <location>
        <begin position="78"/>
        <end position="100"/>
    </location>
</feature>
<evidence type="ECO:0000256" key="4">
    <source>
        <dbReference type="ARBA" id="ARBA00023136"/>
    </source>
</evidence>
<keyword evidence="3 5" id="KW-1133">Transmembrane helix</keyword>
<dbReference type="GO" id="GO:0022857">
    <property type="term" value="F:transmembrane transporter activity"/>
    <property type="evidence" value="ECO:0007669"/>
    <property type="project" value="InterPro"/>
</dbReference>
<evidence type="ECO:0000313" key="6">
    <source>
        <dbReference type="Ensembl" id="ENSMMOP00000017289.1"/>
    </source>
</evidence>
<dbReference type="Proteomes" id="UP000261620">
    <property type="component" value="Unplaced"/>
</dbReference>
<evidence type="ECO:0000256" key="2">
    <source>
        <dbReference type="ARBA" id="ARBA00022692"/>
    </source>
</evidence>
<feature type="transmembrane region" description="Helical" evidence="5">
    <location>
        <begin position="24"/>
        <end position="44"/>
    </location>
</feature>
<sequence length="373" mass="40059">MLFMVGMLLGSLFGGPISDRYGKRPVLLVCLCVHTVCGLMPAILPQPLVFLIVRCLTGMCSCCINVSSFSLVDETRGSALATMAVAPLAWLSPTWVTLHLSMGLPQLICLPFVLAVSALTYYGISMNIGSFGVDVYSAQFFSGLSETPCLLVPFVRTGRRPLSVLTLFLSGLSCLLSLLLSRYNSGPILVMSLALLGKLCMLAAIFTSVLYSIELFPTVVRQRCVSLVNLSFRLGCLVNSLVAPNPNGAIPLAAMVVFSSGPLIGCGLCLLLPETSGIPLPDLVEDCDKQPRPRLLSMDALWRGSQCSDLSGLFNPDKSKQNLDCCCSSTRNALYISQRSGSTLSCTLYHRALGATVLRSGSHCNLKKSIFKH</sequence>
<dbReference type="OMA" id="IMIFELP"/>
<accession>A0A3Q3X5J4</accession>
<evidence type="ECO:0000256" key="5">
    <source>
        <dbReference type="SAM" id="Phobius"/>
    </source>
</evidence>
<dbReference type="Gene3D" id="1.20.1250.20">
    <property type="entry name" value="MFS general substrate transporter like domains"/>
    <property type="match status" value="1"/>
</dbReference>
<dbReference type="Ensembl" id="ENSMMOT00000017577.1">
    <property type="protein sequence ID" value="ENSMMOP00000017289.1"/>
    <property type="gene ID" value="ENSMMOG00000013164.1"/>
</dbReference>
<dbReference type="GO" id="GO:0016020">
    <property type="term" value="C:membrane"/>
    <property type="evidence" value="ECO:0007669"/>
    <property type="project" value="UniProtKB-SubCell"/>
</dbReference>
<evidence type="ECO:0000256" key="3">
    <source>
        <dbReference type="ARBA" id="ARBA00022989"/>
    </source>
</evidence>
<dbReference type="Pfam" id="PF07690">
    <property type="entry name" value="MFS_1"/>
    <property type="match status" value="1"/>
</dbReference>
<dbReference type="STRING" id="94237.ENSMMOP00000017289"/>
<dbReference type="InterPro" id="IPR011701">
    <property type="entry name" value="MFS"/>
</dbReference>
<feature type="transmembrane region" description="Helical" evidence="5">
    <location>
        <begin position="249"/>
        <end position="272"/>
    </location>
</feature>
<dbReference type="InterPro" id="IPR036259">
    <property type="entry name" value="MFS_trans_sf"/>
</dbReference>
<comment type="subcellular location">
    <subcellularLocation>
        <location evidence="1">Membrane</location>
        <topology evidence="1">Multi-pass membrane protein</topology>
    </subcellularLocation>
</comment>
<dbReference type="PANTHER" id="PTHR24064">
    <property type="entry name" value="SOLUTE CARRIER FAMILY 22 MEMBER"/>
    <property type="match status" value="1"/>
</dbReference>
<dbReference type="SUPFAM" id="SSF103473">
    <property type="entry name" value="MFS general substrate transporter"/>
    <property type="match status" value="1"/>
</dbReference>
<feature type="transmembrane region" description="Helical" evidence="5">
    <location>
        <begin position="189"/>
        <end position="213"/>
    </location>
</feature>
<reference evidence="6" key="1">
    <citation type="submission" date="2025-08" db="UniProtKB">
        <authorList>
            <consortium name="Ensembl"/>
        </authorList>
    </citation>
    <scope>IDENTIFICATION</scope>
</reference>
<protein>
    <submittedName>
        <fullName evidence="6">Uncharacterized protein</fullName>
    </submittedName>
</protein>
<dbReference type="Gene3D" id="1.20.1720.10">
    <property type="entry name" value="Multidrug resistance protein D"/>
    <property type="match status" value="1"/>
</dbReference>
<reference evidence="6" key="2">
    <citation type="submission" date="2025-09" db="UniProtKB">
        <authorList>
            <consortium name="Ensembl"/>
        </authorList>
    </citation>
    <scope>IDENTIFICATION</scope>
</reference>
<dbReference type="AlphaFoldDB" id="A0A3Q3X5J4"/>
<keyword evidence="7" id="KW-1185">Reference proteome</keyword>
<feature type="transmembrane region" description="Helical" evidence="5">
    <location>
        <begin position="107"/>
        <end position="124"/>
    </location>
</feature>
<name>A0A3Q3X5J4_MOLML</name>